<comment type="caution">
    <text evidence="2">The sequence shown here is derived from an EMBL/GenBank/DDBJ whole genome shotgun (WGS) entry which is preliminary data.</text>
</comment>
<organism evidence="2 3">
    <name type="scientific">Segetibacter aerophilus</name>
    <dbReference type="NCBI Taxonomy" id="670293"/>
    <lineage>
        <taxon>Bacteria</taxon>
        <taxon>Pseudomonadati</taxon>
        <taxon>Bacteroidota</taxon>
        <taxon>Chitinophagia</taxon>
        <taxon>Chitinophagales</taxon>
        <taxon>Chitinophagaceae</taxon>
        <taxon>Segetibacter</taxon>
    </lineage>
</organism>
<feature type="domain" description="DinB-like" evidence="1">
    <location>
        <begin position="8"/>
        <end position="143"/>
    </location>
</feature>
<dbReference type="AlphaFoldDB" id="A0A512BHF7"/>
<dbReference type="Gene3D" id="1.20.120.450">
    <property type="entry name" value="dinb family like domain"/>
    <property type="match status" value="1"/>
</dbReference>
<name>A0A512BHF7_9BACT</name>
<evidence type="ECO:0000259" key="1">
    <source>
        <dbReference type="Pfam" id="PF12867"/>
    </source>
</evidence>
<dbReference type="RefSeq" id="WP_147205500.1">
    <property type="nucleotide sequence ID" value="NZ_BJYT01000020.1"/>
</dbReference>
<dbReference type="InterPro" id="IPR024775">
    <property type="entry name" value="DinB-like"/>
</dbReference>
<protein>
    <recommendedName>
        <fullName evidence="1">DinB-like domain-containing protein</fullName>
    </recommendedName>
</protein>
<dbReference type="SUPFAM" id="SSF109854">
    <property type="entry name" value="DinB/YfiT-like putative metalloenzymes"/>
    <property type="match status" value="1"/>
</dbReference>
<dbReference type="Pfam" id="PF12867">
    <property type="entry name" value="DinB_2"/>
    <property type="match status" value="1"/>
</dbReference>
<proteinExistence type="predicted"/>
<sequence>MNHQILRIKKTRESLINQLAGISIEAYNKIPDGFNNNIIWNMGHLIAAQQGVCYVRAGVKPVTEQYFSLYKPGTKPEHPVDENEVEEIKVTLLTSINQLDIDYPSNIFTNYPSWTTRYGVEIASIDDALQFLMYHEGLHTGIIMSMKKLVAFY</sequence>
<accession>A0A512BHF7</accession>
<dbReference type="Proteomes" id="UP000321513">
    <property type="component" value="Unassembled WGS sequence"/>
</dbReference>
<evidence type="ECO:0000313" key="2">
    <source>
        <dbReference type="EMBL" id="GEO11390.1"/>
    </source>
</evidence>
<dbReference type="OrthoDB" id="4295522at2"/>
<evidence type="ECO:0000313" key="3">
    <source>
        <dbReference type="Proteomes" id="UP000321513"/>
    </source>
</evidence>
<gene>
    <name evidence="2" type="ORF">SAE01_38860</name>
</gene>
<dbReference type="EMBL" id="BJYT01000020">
    <property type="protein sequence ID" value="GEO11390.1"/>
    <property type="molecule type" value="Genomic_DNA"/>
</dbReference>
<keyword evidence="3" id="KW-1185">Reference proteome</keyword>
<dbReference type="InterPro" id="IPR034660">
    <property type="entry name" value="DinB/YfiT-like"/>
</dbReference>
<reference evidence="2 3" key="1">
    <citation type="submission" date="2019-07" db="EMBL/GenBank/DDBJ databases">
        <title>Whole genome shotgun sequence of Segetibacter aerophilus NBRC 106135.</title>
        <authorList>
            <person name="Hosoyama A."/>
            <person name="Uohara A."/>
            <person name="Ohji S."/>
            <person name="Ichikawa N."/>
        </authorList>
    </citation>
    <scope>NUCLEOTIDE SEQUENCE [LARGE SCALE GENOMIC DNA]</scope>
    <source>
        <strain evidence="2 3">NBRC 106135</strain>
    </source>
</reference>